<dbReference type="AlphaFoldDB" id="A0A2V3ILV8"/>
<dbReference type="GO" id="GO:0015031">
    <property type="term" value="P:protein transport"/>
    <property type="evidence" value="ECO:0007669"/>
    <property type="project" value="UniProtKB-KW"/>
</dbReference>
<dbReference type="GO" id="GO:0006906">
    <property type="term" value="P:vesicle fusion"/>
    <property type="evidence" value="ECO:0007669"/>
    <property type="project" value="TreeGrafter"/>
</dbReference>
<reference evidence="12 13" key="1">
    <citation type="journal article" date="2018" name="Mol. Biol. Evol.">
        <title>Analysis of the draft genome of the red seaweed Gracilariopsis chorda provides insights into genome size evolution in Rhodophyta.</title>
        <authorList>
            <person name="Lee J."/>
            <person name="Yang E.C."/>
            <person name="Graf L."/>
            <person name="Yang J.H."/>
            <person name="Qiu H."/>
            <person name="Zel Zion U."/>
            <person name="Chan C.X."/>
            <person name="Stephens T.G."/>
            <person name="Weber A.P.M."/>
            <person name="Boo G.H."/>
            <person name="Boo S.M."/>
            <person name="Kim K.M."/>
            <person name="Shin Y."/>
            <person name="Jung M."/>
            <person name="Lee S.J."/>
            <person name="Yim H.S."/>
            <person name="Lee J.H."/>
            <person name="Bhattacharya D."/>
            <person name="Yoon H.S."/>
        </authorList>
    </citation>
    <scope>NUCLEOTIDE SEQUENCE [LARGE SCALE GENOMIC DNA]</scope>
    <source>
        <strain evidence="12 13">SKKU-2015</strain>
        <tissue evidence="12">Whole body</tissue>
    </source>
</reference>
<evidence type="ECO:0000313" key="12">
    <source>
        <dbReference type="EMBL" id="PXF43071.1"/>
    </source>
</evidence>
<dbReference type="EMBL" id="NBIV01000139">
    <property type="protein sequence ID" value="PXF43071.1"/>
    <property type="molecule type" value="Genomic_DNA"/>
</dbReference>
<accession>A0A2V3ILV8</accession>
<dbReference type="GO" id="GO:0005801">
    <property type="term" value="C:cis-Golgi network"/>
    <property type="evidence" value="ECO:0007669"/>
    <property type="project" value="InterPro"/>
</dbReference>
<dbReference type="InterPro" id="IPR023601">
    <property type="entry name" value="Golgi_SNAP_su1"/>
</dbReference>
<feature type="region of interest" description="Disordered" evidence="10">
    <location>
        <begin position="31"/>
        <end position="59"/>
    </location>
</feature>
<keyword evidence="6 11" id="KW-1133">Transmembrane helix</keyword>
<dbReference type="PIRSF" id="PIRSF027109">
    <property type="entry name" value="Golgi_SNARE"/>
    <property type="match status" value="1"/>
</dbReference>
<dbReference type="GO" id="GO:0006888">
    <property type="term" value="P:endoplasmic reticulum to Golgi vesicle-mediated transport"/>
    <property type="evidence" value="ECO:0007669"/>
    <property type="project" value="InterPro"/>
</dbReference>
<comment type="similarity">
    <text evidence="2 9">Belongs to the GOSR1 family.</text>
</comment>
<feature type="transmembrane region" description="Helical" evidence="11">
    <location>
        <begin position="221"/>
        <end position="241"/>
    </location>
</feature>
<evidence type="ECO:0000256" key="2">
    <source>
        <dbReference type="ARBA" id="ARBA00008473"/>
    </source>
</evidence>
<dbReference type="STRING" id="448386.A0A2V3ILV8"/>
<feature type="compositionally biased region" description="Low complexity" evidence="10">
    <location>
        <begin position="31"/>
        <end position="41"/>
    </location>
</feature>
<keyword evidence="7 9" id="KW-0333">Golgi apparatus</keyword>
<dbReference type="GO" id="GO:0048219">
    <property type="term" value="P:inter-Golgi cisterna vesicle-mediated transport"/>
    <property type="evidence" value="ECO:0007669"/>
    <property type="project" value="TreeGrafter"/>
</dbReference>
<evidence type="ECO:0000256" key="1">
    <source>
        <dbReference type="ARBA" id="ARBA00004409"/>
    </source>
</evidence>
<evidence type="ECO:0000256" key="8">
    <source>
        <dbReference type="ARBA" id="ARBA00023136"/>
    </source>
</evidence>
<name>A0A2V3ILV8_9FLOR</name>
<evidence type="ECO:0000256" key="4">
    <source>
        <dbReference type="ARBA" id="ARBA00022692"/>
    </source>
</evidence>
<evidence type="ECO:0000256" key="6">
    <source>
        <dbReference type="ARBA" id="ARBA00022989"/>
    </source>
</evidence>
<evidence type="ECO:0000256" key="3">
    <source>
        <dbReference type="ARBA" id="ARBA00022448"/>
    </source>
</evidence>
<evidence type="ECO:0000256" key="7">
    <source>
        <dbReference type="ARBA" id="ARBA00023034"/>
    </source>
</evidence>
<dbReference type="Proteomes" id="UP000247409">
    <property type="component" value="Unassembled WGS sequence"/>
</dbReference>
<comment type="function">
    <text evidence="9">Involved in transport from the ER to the Golgi apparatus as well as in intra-Golgi transport. It belongs to a super-family of proteins called t-SNAREs or soluble NSF (N-ethylmaleimide-sensitive factor) attachment protein receptor.</text>
</comment>
<proteinExistence type="inferred from homology"/>
<keyword evidence="4 11" id="KW-0812">Transmembrane</keyword>
<evidence type="ECO:0000256" key="5">
    <source>
        <dbReference type="ARBA" id="ARBA00022927"/>
    </source>
</evidence>
<gene>
    <name evidence="12" type="ORF">BWQ96_07218</name>
</gene>
<keyword evidence="5 9" id="KW-0653">Protein transport</keyword>
<comment type="subcellular location">
    <subcellularLocation>
        <location evidence="1">Golgi apparatus membrane</location>
        <topology evidence="1">Single-pass type IV membrane protein</topology>
    </subcellularLocation>
</comment>
<keyword evidence="13" id="KW-1185">Reference proteome</keyword>
<keyword evidence="12" id="KW-0675">Receptor</keyword>
<keyword evidence="3 9" id="KW-0813">Transport</keyword>
<dbReference type="GO" id="GO:0005484">
    <property type="term" value="F:SNAP receptor activity"/>
    <property type="evidence" value="ECO:0007669"/>
    <property type="project" value="TreeGrafter"/>
</dbReference>
<keyword evidence="8 9" id="KW-0472">Membrane</keyword>
<evidence type="ECO:0000313" key="13">
    <source>
        <dbReference type="Proteomes" id="UP000247409"/>
    </source>
</evidence>
<organism evidence="12 13">
    <name type="scientific">Gracilariopsis chorda</name>
    <dbReference type="NCBI Taxonomy" id="448386"/>
    <lineage>
        <taxon>Eukaryota</taxon>
        <taxon>Rhodophyta</taxon>
        <taxon>Florideophyceae</taxon>
        <taxon>Rhodymeniophycidae</taxon>
        <taxon>Gracilariales</taxon>
        <taxon>Gracilariaceae</taxon>
        <taxon>Gracilariopsis</taxon>
    </lineage>
</organism>
<evidence type="ECO:0000256" key="11">
    <source>
        <dbReference type="SAM" id="Phobius"/>
    </source>
</evidence>
<dbReference type="PANTHER" id="PTHR21094">
    <property type="entry name" value="GOS-28 SNARE- RELATED"/>
    <property type="match status" value="1"/>
</dbReference>
<dbReference type="OrthoDB" id="5688at2759"/>
<dbReference type="GO" id="GO:0000139">
    <property type="term" value="C:Golgi membrane"/>
    <property type="evidence" value="ECO:0007669"/>
    <property type="project" value="UniProtKB-SubCell"/>
</dbReference>
<keyword evidence="9" id="KW-0931">ER-Golgi transport</keyword>
<evidence type="ECO:0000256" key="9">
    <source>
        <dbReference type="PIRNR" id="PIRNR027109"/>
    </source>
</evidence>
<comment type="caution">
    <text evidence="12">The sequence shown here is derived from an EMBL/GenBank/DDBJ whole genome shotgun (WGS) entry which is preliminary data.</text>
</comment>
<sequence>MSQSWEVLRKEARRLETDIESKLLEYSKLASSLQSSRSSALDTRPSNEDEGVQRRGTAGRDALIAEQLTADMEGLLKRLSSTVDAMRDLTQSGNVSSTTTAHTLQRHGEILRDYTQEFRKTRATIGTSREHAELLSGAKMSERPAGVSADMDRLYAERASISAATSGADTALATGMSLKEDLDRQRAMFASMVERMETMSEGLPAVNRLIGQIRRKRKRDVLIMAAVTSVLVFITVSWKMLG</sequence>
<dbReference type="Pfam" id="PF12352">
    <property type="entry name" value="V-SNARE_C"/>
    <property type="match status" value="1"/>
</dbReference>
<evidence type="ECO:0000256" key="10">
    <source>
        <dbReference type="SAM" id="MobiDB-lite"/>
    </source>
</evidence>
<comment type="subunit">
    <text evidence="9">Component of several multiprotein Golgi SNARE complexes.</text>
</comment>
<dbReference type="PANTHER" id="PTHR21094:SF2">
    <property type="entry name" value="GOLGI SNAP RECEPTOR COMPLEX MEMBER 1"/>
    <property type="match status" value="1"/>
</dbReference>
<dbReference type="GO" id="GO:0005797">
    <property type="term" value="C:Golgi medial cisterna"/>
    <property type="evidence" value="ECO:0007669"/>
    <property type="project" value="TreeGrafter"/>
</dbReference>
<protein>
    <recommendedName>
        <fullName evidence="9">Golgi SNAP receptor complex member 1</fullName>
    </recommendedName>
</protein>
<dbReference type="GO" id="GO:0031201">
    <property type="term" value="C:SNARE complex"/>
    <property type="evidence" value="ECO:0007669"/>
    <property type="project" value="TreeGrafter"/>
</dbReference>